<keyword evidence="1" id="KW-1133">Transmembrane helix</keyword>
<dbReference type="AlphaFoldDB" id="A0A514LGN6"/>
<sequence>MKTWDRIFYIIIACLALGTVIFGMEGTHEIPFLVLAVSFFGLSLISYFLFFSLLTTGWFYNIWALNGILIAIAFYFEDASIVLIPLTLIWLAVLASDYFIRQQGH</sequence>
<accession>A0A514LGN6</accession>
<feature type="transmembrane region" description="Helical" evidence="1">
    <location>
        <begin position="58"/>
        <end position="76"/>
    </location>
</feature>
<proteinExistence type="predicted"/>
<name>A0A514LGN6_9BACI</name>
<evidence type="ECO:0000256" key="1">
    <source>
        <dbReference type="SAM" id="Phobius"/>
    </source>
</evidence>
<dbReference type="OrthoDB" id="2969821at2"/>
<gene>
    <name evidence="2" type="ORF">EPH95_07345</name>
</gene>
<evidence type="ECO:0000313" key="2">
    <source>
        <dbReference type="EMBL" id="QDI91018.1"/>
    </source>
</evidence>
<evidence type="ECO:0000313" key="3">
    <source>
        <dbReference type="Proteomes" id="UP000319756"/>
    </source>
</evidence>
<keyword evidence="3" id="KW-1185">Reference proteome</keyword>
<keyword evidence="1" id="KW-0472">Membrane</keyword>
<feature type="transmembrane region" description="Helical" evidence="1">
    <location>
        <begin position="7"/>
        <end position="24"/>
    </location>
</feature>
<organism evidence="2 3">
    <name type="scientific">Salicibibacter halophilus</name>
    <dbReference type="NCBI Taxonomy" id="2502791"/>
    <lineage>
        <taxon>Bacteria</taxon>
        <taxon>Bacillati</taxon>
        <taxon>Bacillota</taxon>
        <taxon>Bacilli</taxon>
        <taxon>Bacillales</taxon>
        <taxon>Bacillaceae</taxon>
        <taxon>Salicibibacter</taxon>
    </lineage>
</organism>
<dbReference type="KEGG" id="sale:EPH95_07345"/>
<dbReference type="EMBL" id="CP035485">
    <property type="protein sequence ID" value="QDI91018.1"/>
    <property type="molecule type" value="Genomic_DNA"/>
</dbReference>
<reference evidence="3" key="1">
    <citation type="submission" date="2019-01" db="EMBL/GenBank/DDBJ databases">
        <title>Genomic analysis of Salicibibacter sp. NKC3-5.</title>
        <authorList>
            <person name="Oh Y.J."/>
        </authorList>
    </citation>
    <scope>NUCLEOTIDE SEQUENCE [LARGE SCALE GENOMIC DNA]</scope>
    <source>
        <strain evidence="3">NKC3-5</strain>
    </source>
</reference>
<protein>
    <submittedName>
        <fullName evidence="2">Uncharacterized protein</fullName>
    </submittedName>
</protein>
<keyword evidence="1" id="KW-0812">Transmembrane</keyword>
<feature type="transmembrane region" description="Helical" evidence="1">
    <location>
        <begin position="82"/>
        <end position="100"/>
    </location>
</feature>
<dbReference type="Proteomes" id="UP000319756">
    <property type="component" value="Chromosome"/>
</dbReference>
<dbReference type="RefSeq" id="WP_142088684.1">
    <property type="nucleotide sequence ID" value="NZ_CP035485.1"/>
</dbReference>
<feature type="transmembrane region" description="Helical" evidence="1">
    <location>
        <begin position="30"/>
        <end position="51"/>
    </location>
</feature>